<organism evidence="3">
    <name type="scientific">Lygus hesperus</name>
    <name type="common">Western plant bug</name>
    <dbReference type="NCBI Taxonomy" id="30085"/>
    <lineage>
        <taxon>Eukaryota</taxon>
        <taxon>Metazoa</taxon>
        <taxon>Ecdysozoa</taxon>
        <taxon>Arthropoda</taxon>
        <taxon>Hexapoda</taxon>
        <taxon>Insecta</taxon>
        <taxon>Pterygota</taxon>
        <taxon>Neoptera</taxon>
        <taxon>Paraneoptera</taxon>
        <taxon>Hemiptera</taxon>
        <taxon>Heteroptera</taxon>
        <taxon>Panheteroptera</taxon>
        <taxon>Cimicomorpha</taxon>
        <taxon>Miridae</taxon>
        <taxon>Mirini</taxon>
        <taxon>Lygus</taxon>
    </lineage>
</organism>
<reference evidence="3" key="1">
    <citation type="journal article" date="2014" name="PLoS ONE">
        <title>Transcriptome-Based Identification of ABC Transporters in the Western Tarnished Plant Bug Lygus hesperus.</title>
        <authorList>
            <person name="Hull J.J."/>
            <person name="Chaney K."/>
            <person name="Geib S.M."/>
            <person name="Fabrick J.A."/>
            <person name="Brent C.S."/>
            <person name="Walsh D."/>
            <person name="Lavine L.C."/>
        </authorList>
    </citation>
    <scope>NUCLEOTIDE SEQUENCE</scope>
</reference>
<dbReference type="AlphaFoldDB" id="A0A0A9YRR6"/>
<reference evidence="4" key="3">
    <citation type="submission" date="2014-09" db="EMBL/GenBank/DDBJ databases">
        <authorList>
            <person name="Magalhaes I.L.F."/>
            <person name="Oliveira U."/>
            <person name="Santos F.R."/>
            <person name="Vidigal T.H.D.A."/>
            <person name="Brescovit A.D."/>
            <person name="Santos A.J."/>
        </authorList>
    </citation>
    <scope>NUCLEOTIDE SEQUENCE</scope>
</reference>
<evidence type="ECO:0000256" key="1">
    <source>
        <dbReference type="SAM" id="MobiDB-lite"/>
    </source>
</evidence>
<keyword evidence="2" id="KW-1133">Transmembrane helix</keyword>
<evidence type="ECO:0000313" key="3">
    <source>
        <dbReference type="EMBL" id="JAG32220.1"/>
    </source>
</evidence>
<evidence type="ECO:0000256" key="2">
    <source>
        <dbReference type="SAM" id="Phobius"/>
    </source>
</evidence>
<dbReference type="EMBL" id="GBHO01011384">
    <property type="protein sequence ID" value="JAG32220.1"/>
    <property type="molecule type" value="Transcribed_RNA"/>
</dbReference>
<accession>A0A0A9YRR6</accession>
<proteinExistence type="predicted"/>
<evidence type="ECO:0000313" key="4">
    <source>
        <dbReference type="EMBL" id="JAG58617.1"/>
    </source>
</evidence>
<feature type="transmembrane region" description="Helical" evidence="2">
    <location>
        <begin position="134"/>
        <end position="155"/>
    </location>
</feature>
<feature type="transmembrane region" description="Helical" evidence="2">
    <location>
        <begin position="80"/>
        <end position="99"/>
    </location>
</feature>
<keyword evidence="2" id="KW-0812">Transmembrane</keyword>
<feature type="non-terminal residue" evidence="3">
    <location>
        <position position="184"/>
    </location>
</feature>
<feature type="compositionally biased region" description="Basic and acidic residues" evidence="1">
    <location>
        <begin position="1"/>
        <end position="15"/>
    </location>
</feature>
<sequence length="184" mass="20991">MIRPSKDSMAKEGKPVKTSSSSDDKTKNPDAKAQSPTRRLRVRHQRLCGGLKACYRMNYIPGDTYRYVFQKNLEVRRPYVYHRFSIFVAHTLIIVWSIFNITEPCPPDTRKEYTDCLSSRTRVYVGWPFYLTNFALALNSIQSAIGLALTIRVYFIQKSGESGKLPPAVLQNKNEHKLTAATGI</sequence>
<reference evidence="3" key="2">
    <citation type="submission" date="2014-07" db="EMBL/GenBank/DDBJ databases">
        <authorList>
            <person name="Hull J."/>
        </authorList>
    </citation>
    <scope>NUCLEOTIDE SEQUENCE</scope>
</reference>
<dbReference type="EMBL" id="GBRD01007204">
    <property type="protein sequence ID" value="JAG58617.1"/>
    <property type="molecule type" value="Transcribed_RNA"/>
</dbReference>
<feature type="region of interest" description="Disordered" evidence="1">
    <location>
        <begin position="1"/>
        <end position="40"/>
    </location>
</feature>
<keyword evidence="2" id="KW-0472">Membrane</keyword>
<gene>
    <name evidence="3" type="ORF">CM83_99454</name>
</gene>
<protein>
    <submittedName>
        <fullName evidence="3">Uncharacterized protein</fullName>
    </submittedName>
</protein>
<name>A0A0A9YRR6_LYGHE</name>